<protein>
    <submittedName>
        <fullName evidence="1">Uncharacterized protein</fullName>
    </submittedName>
</protein>
<comment type="caution">
    <text evidence="1">The sequence shown here is derived from an EMBL/GenBank/DDBJ whole genome shotgun (WGS) entry which is preliminary data.</text>
</comment>
<keyword evidence="2" id="KW-1185">Reference proteome</keyword>
<evidence type="ECO:0000313" key="1">
    <source>
        <dbReference type="EMBL" id="KAK9666348.1"/>
    </source>
</evidence>
<proteinExistence type="predicted"/>
<dbReference type="EMBL" id="JBDFQZ010000014">
    <property type="protein sequence ID" value="KAK9666348.1"/>
    <property type="molecule type" value="Genomic_DNA"/>
</dbReference>
<reference evidence="1" key="1">
    <citation type="submission" date="2024-03" db="EMBL/GenBank/DDBJ databases">
        <title>WGS assembly of Saponaria officinalis var. Norfolk2.</title>
        <authorList>
            <person name="Jenkins J."/>
            <person name="Shu S."/>
            <person name="Grimwood J."/>
            <person name="Barry K."/>
            <person name="Goodstein D."/>
            <person name="Schmutz J."/>
            <person name="Leebens-Mack J."/>
            <person name="Osbourn A."/>
        </authorList>
    </citation>
    <scope>NUCLEOTIDE SEQUENCE [LARGE SCALE GENOMIC DNA]</scope>
    <source>
        <strain evidence="1">JIC</strain>
    </source>
</reference>
<sequence>MENSKKIMSYKSYNNIVKIDEDELECLRKLGEHTTSRPGKPQNQHTVVNKYKMVRINEDEVKNLLKVEANNTIIVDRATNNFTRSSNGKVENKKTEDINESAEKFIQSFKKQLLLQRLESIENADKILARGL</sequence>
<evidence type="ECO:0000313" key="2">
    <source>
        <dbReference type="Proteomes" id="UP001443914"/>
    </source>
</evidence>
<dbReference type="AlphaFoldDB" id="A0AAW1GN78"/>
<dbReference type="InterPro" id="IPR008480">
    <property type="entry name" value="DUF761_pln"/>
</dbReference>
<accession>A0AAW1GN78</accession>
<name>A0AAW1GN78_SAPOF</name>
<dbReference type="Proteomes" id="UP001443914">
    <property type="component" value="Unassembled WGS sequence"/>
</dbReference>
<dbReference type="Pfam" id="PF05553">
    <property type="entry name" value="DUF761"/>
    <property type="match status" value="1"/>
</dbReference>
<gene>
    <name evidence="1" type="ORF">RND81_14G178700</name>
</gene>
<organism evidence="1 2">
    <name type="scientific">Saponaria officinalis</name>
    <name type="common">Common soapwort</name>
    <name type="synonym">Lychnis saponaria</name>
    <dbReference type="NCBI Taxonomy" id="3572"/>
    <lineage>
        <taxon>Eukaryota</taxon>
        <taxon>Viridiplantae</taxon>
        <taxon>Streptophyta</taxon>
        <taxon>Embryophyta</taxon>
        <taxon>Tracheophyta</taxon>
        <taxon>Spermatophyta</taxon>
        <taxon>Magnoliopsida</taxon>
        <taxon>eudicotyledons</taxon>
        <taxon>Gunneridae</taxon>
        <taxon>Pentapetalae</taxon>
        <taxon>Caryophyllales</taxon>
        <taxon>Caryophyllaceae</taxon>
        <taxon>Caryophylleae</taxon>
        <taxon>Saponaria</taxon>
    </lineage>
</organism>